<dbReference type="InterPro" id="IPR001117">
    <property type="entry name" value="Cu-oxidase_2nd"/>
</dbReference>
<feature type="domain" description="Plastocyanin-like" evidence="3">
    <location>
        <begin position="200"/>
        <end position="290"/>
    </location>
</feature>
<protein>
    <submittedName>
        <fullName evidence="6">Multicopper oxidase mco</fullName>
        <ecNumber evidence="6">1.-.-.-</ecNumber>
    </submittedName>
</protein>
<dbReference type="Gene3D" id="2.60.40.420">
    <property type="entry name" value="Cupredoxins - blue copper proteins"/>
    <property type="match status" value="3"/>
</dbReference>
<dbReference type="InterPro" id="IPR045087">
    <property type="entry name" value="Cu-oxidase_fam"/>
</dbReference>
<evidence type="ECO:0000259" key="3">
    <source>
        <dbReference type="Pfam" id="PF00394"/>
    </source>
</evidence>
<dbReference type="PANTHER" id="PTHR11709:SF2">
    <property type="entry name" value="MULTICOPPER OXIDASE LPR1"/>
    <property type="match status" value="1"/>
</dbReference>
<dbReference type="InterPro" id="IPR011706">
    <property type="entry name" value="Cu-oxidase_C"/>
</dbReference>
<dbReference type="PROSITE" id="PS00080">
    <property type="entry name" value="MULTICOPPER_OXIDASE2"/>
    <property type="match status" value="1"/>
</dbReference>
<keyword evidence="1" id="KW-0479">Metal-binding</keyword>
<dbReference type="CDD" id="cd13853">
    <property type="entry name" value="CuRO_1_Tth-MCO_like"/>
    <property type="match status" value="1"/>
</dbReference>
<dbReference type="InterPro" id="IPR002355">
    <property type="entry name" value="Cu_oxidase_Cu_BS"/>
</dbReference>
<sequence length="497" mass="55044">MNRRELLKYGALGLASSYGLSRLPAFAQSPFPQPRTLEVLRADGVVEAQITARQSNLTLSGKPARLMTYGGFPGPTLRLREGETVRLNFTNNLPEATNLHLHGLHVPPSVDDPLALVQPGESRLYEFTVPKGSAGTYWYHPHVHGRVAPQLYAGLAGLLVVEGPLDALPELKGAEEHLLVLKDWLFSGNRIPAWTHMDWMNGREGNLLTVNAAVRPTLRAQKATLRLRLLNASNARYYRLALENHPLYLIATDGGFLEKPVELPELLLAPGERAEVLVRLSRPGNYRLQALPYDRGAMMMHGGMMGDQGMGMMDHGMMDHGSRGGMGDTGMMGSMMGMGATRLETLLTIVAPASPKPLPLPASLAPVERLEPARATATRRFELGERMMQAEFFINGQMFDPARVDVRAQLGSLEVWELVNKTDMDHPFHLHTYPFQVLSRGGKPAPYRAWKDTVNLRKNEVVRIAVPLRDFSGVTVYHCHIVEHEDRGMMGILQVKG</sequence>
<organism evidence="6 7">
    <name type="scientific">Meiothermus luteus</name>
    <dbReference type="NCBI Taxonomy" id="2026184"/>
    <lineage>
        <taxon>Bacteria</taxon>
        <taxon>Thermotogati</taxon>
        <taxon>Deinococcota</taxon>
        <taxon>Deinococci</taxon>
        <taxon>Thermales</taxon>
        <taxon>Thermaceae</taxon>
        <taxon>Meiothermus</taxon>
    </lineage>
</organism>
<feature type="domain" description="Plastocyanin-like" evidence="4">
    <location>
        <begin position="380"/>
        <end position="495"/>
    </location>
</feature>
<dbReference type="Pfam" id="PF00394">
    <property type="entry name" value="Cu-oxidase"/>
    <property type="match status" value="1"/>
</dbReference>
<dbReference type="GO" id="GO:0016491">
    <property type="term" value="F:oxidoreductase activity"/>
    <property type="evidence" value="ECO:0007669"/>
    <property type="project" value="UniProtKB-KW"/>
</dbReference>
<dbReference type="SUPFAM" id="SSF49503">
    <property type="entry name" value="Cupredoxins"/>
    <property type="match status" value="3"/>
</dbReference>
<dbReference type="InterPro" id="IPR011707">
    <property type="entry name" value="Cu-oxidase-like_N"/>
</dbReference>
<proteinExistence type="predicted"/>
<dbReference type="PANTHER" id="PTHR11709">
    <property type="entry name" value="MULTI-COPPER OXIDASE"/>
    <property type="match status" value="1"/>
</dbReference>
<dbReference type="Pfam" id="PF07731">
    <property type="entry name" value="Cu-oxidase_2"/>
    <property type="match status" value="1"/>
</dbReference>
<evidence type="ECO:0000259" key="5">
    <source>
        <dbReference type="Pfam" id="PF07732"/>
    </source>
</evidence>
<dbReference type="CDD" id="cd13881">
    <property type="entry name" value="CuRO_2_McoC_like"/>
    <property type="match status" value="1"/>
</dbReference>
<evidence type="ECO:0000313" key="7">
    <source>
        <dbReference type="Proteomes" id="UP000265800"/>
    </source>
</evidence>
<name>A0A399ENE4_9DEIN</name>
<evidence type="ECO:0000259" key="4">
    <source>
        <dbReference type="Pfam" id="PF07731"/>
    </source>
</evidence>
<keyword evidence="7" id="KW-1185">Reference proteome</keyword>
<dbReference type="InterPro" id="IPR008972">
    <property type="entry name" value="Cupredoxin"/>
</dbReference>
<dbReference type="RefSeq" id="WP_119360332.1">
    <property type="nucleotide sequence ID" value="NZ_QWKZ01000052.1"/>
</dbReference>
<dbReference type="OrthoDB" id="9757546at2"/>
<comment type="caution">
    <text evidence="6">The sequence shown here is derived from an EMBL/GenBank/DDBJ whole genome shotgun (WGS) entry which is preliminary data.</text>
</comment>
<accession>A0A399ENE4</accession>
<dbReference type="GO" id="GO:0005507">
    <property type="term" value="F:copper ion binding"/>
    <property type="evidence" value="ECO:0007669"/>
    <property type="project" value="InterPro"/>
</dbReference>
<reference evidence="6 7" key="1">
    <citation type="submission" date="2018-08" db="EMBL/GenBank/DDBJ databases">
        <title>Meiothermus luteus KCTC 52599 genome sequencing project.</title>
        <authorList>
            <person name="Da Costa M.S."/>
            <person name="Albuquerque L."/>
            <person name="Raposo P."/>
            <person name="Froufe H.J.C."/>
            <person name="Barroso C.S."/>
            <person name="Egas C."/>
        </authorList>
    </citation>
    <scope>NUCLEOTIDE SEQUENCE [LARGE SCALE GENOMIC DNA]</scope>
    <source>
        <strain evidence="6 7">KCTC 52599</strain>
    </source>
</reference>
<dbReference type="CDD" id="cd13900">
    <property type="entry name" value="CuRO_3_Tth-MCO_like"/>
    <property type="match status" value="1"/>
</dbReference>
<evidence type="ECO:0000256" key="2">
    <source>
        <dbReference type="ARBA" id="ARBA00023002"/>
    </source>
</evidence>
<dbReference type="Pfam" id="PF07732">
    <property type="entry name" value="Cu-oxidase_3"/>
    <property type="match status" value="1"/>
</dbReference>
<dbReference type="Proteomes" id="UP000265800">
    <property type="component" value="Unassembled WGS sequence"/>
</dbReference>
<evidence type="ECO:0000313" key="6">
    <source>
        <dbReference type="EMBL" id="RIH84980.1"/>
    </source>
</evidence>
<evidence type="ECO:0000256" key="1">
    <source>
        <dbReference type="ARBA" id="ARBA00022723"/>
    </source>
</evidence>
<dbReference type="AlphaFoldDB" id="A0A399ENE4"/>
<keyword evidence="2 6" id="KW-0560">Oxidoreductase</keyword>
<gene>
    <name evidence="6" type="primary">mco</name>
    <name evidence="6" type="ORF">Mlute_01712</name>
</gene>
<dbReference type="EMBL" id="QWKZ01000052">
    <property type="protein sequence ID" value="RIH84980.1"/>
    <property type="molecule type" value="Genomic_DNA"/>
</dbReference>
<dbReference type="EC" id="1.-.-.-" evidence="6"/>
<feature type="domain" description="Plastocyanin-like" evidence="5">
    <location>
        <begin position="54"/>
        <end position="164"/>
    </location>
</feature>